<protein>
    <recommendedName>
        <fullName evidence="2">DUF2946 domain-containing protein</fullName>
    </recommendedName>
</protein>
<proteinExistence type="predicted"/>
<reference evidence="1" key="1">
    <citation type="submission" date="2018-05" db="EMBL/GenBank/DDBJ databases">
        <authorList>
            <person name="Lanie J.A."/>
            <person name="Ng W.-L."/>
            <person name="Kazmierczak K.M."/>
            <person name="Andrzejewski T.M."/>
            <person name="Davidsen T.M."/>
            <person name="Wayne K.J."/>
            <person name="Tettelin H."/>
            <person name="Glass J.I."/>
            <person name="Rusch D."/>
            <person name="Podicherti R."/>
            <person name="Tsui H.-C.T."/>
            <person name="Winkler M.E."/>
        </authorList>
    </citation>
    <scope>NUCLEOTIDE SEQUENCE</scope>
</reference>
<sequence>MLPYGRVFRSLTVILVVAVVAVASIAGPLHPGHGSDQDCAICQLRHQAVNLLTATPLLGPVDWTESPVLVHSTDTITSHYGQNDPARGPPA</sequence>
<organism evidence="1">
    <name type="scientific">marine metagenome</name>
    <dbReference type="NCBI Taxonomy" id="408172"/>
    <lineage>
        <taxon>unclassified sequences</taxon>
        <taxon>metagenomes</taxon>
        <taxon>ecological metagenomes</taxon>
    </lineage>
</organism>
<evidence type="ECO:0008006" key="2">
    <source>
        <dbReference type="Google" id="ProtNLM"/>
    </source>
</evidence>
<gene>
    <name evidence="1" type="ORF">METZ01_LOCUS262480</name>
</gene>
<accession>A0A382JCL2</accession>
<dbReference type="AlphaFoldDB" id="A0A382JCL2"/>
<evidence type="ECO:0000313" key="1">
    <source>
        <dbReference type="EMBL" id="SVC09626.1"/>
    </source>
</evidence>
<dbReference type="EMBL" id="UINC01073326">
    <property type="protein sequence ID" value="SVC09626.1"/>
    <property type="molecule type" value="Genomic_DNA"/>
</dbReference>
<name>A0A382JCL2_9ZZZZ</name>